<name>A0A5Q4ZNA2_9GAMM</name>
<dbReference type="NCBIfam" id="TIGR01764">
    <property type="entry name" value="excise"/>
    <property type="match status" value="1"/>
</dbReference>
<gene>
    <name evidence="2" type="ORF">AW0309160_04194</name>
</gene>
<protein>
    <recommendedName>
        <fullName evidence="1">Helix-turn-helix domain-containing protein</fullName>
    </recommendedName>
</protein>
<sequence length="151" mass="16663">MNAAIKLPSAEEIALAKLGSQELSAVIETNGEAQRINVVDKLGKSHEVTIPASVLNMMIEVLTQLGQGNSVSITPIHAELTTQEGADMLNMSRPTFIKLLDSQEIPFSRTGNRRKVAFADIMEYKDRLEERRLTSLAELAALDQELNMDVR</sequence>
<reference evidence="2" key="1">
    <citation type="submission" date="2019-09" db="EMBL/GenBank/DDBJ databases">
        <authorList>
            <person name="Hjerde E."/>
        </authorList>
    </citation>
    <scope>NUCLEOTIDE SEQUENCE</scope>
    <source>
        <strain evidence="2">06/09/160</strain>
    </source>
</reference>
<dbReference type="GO" id="GO:0003677">
    <property type="term" value="F:DNA binding"/>
    <property type="evidence" value="ECO:0007669"/>
    <property type="project" value="InterPro"/>
</dbReference>
<feature type="domain" description="Helix-turn-helix" evidence="1">
    <location>
        <begin position="80"/>
        <end position="127"/>
    </location>
</feature>
<dbReference type="AlphaFoldDB" id="A0A5Q4ZNA2"/>
<dbReference type="Pfam" id="PF12728">
    <property type="entry name" value="HTH_17"/>
    <property type="match status" value="1"/>
</dbReference>
<organism evidence="2">
    <name type="scientific">Aliivibrio wodanis</name>
    <dbReference type="NCBI Taxonomy" id="80852"/>
    <lineage>
        <taxon>Bacteria</taxon>
        <taxon>Pseudomonadati</taxon>
        <taxon>Pseudomonadota</taxon>
        <taxon>Gammaproteobacteria</taxon>
        <taxon>Vibrionales</taxon>
        <taxon>Vibrionaceae</taxon>
        <taxon>Aliivibrio</taxon>
    </lineage>
</organism>
<proteinExistence type="predicted"/>
<evidence type="ECO:0000259" key="1">
    <source>
        <dbReference type="Pfam" id="PF12728"/>
    </source>
</evidence>
<dbReference type="EMBL" id="LR721751">
    <property type="protein sequence ID" value="VVV06700.1"/>
    <property type="molecule type" value="Genomic_DNA"/>
</dbReference>
<evidence type="ECO:0000313" key="2">
    <source>
        <dbReference type="EMBL" id="VVV06700.1"/>
    </source>
</evidence>
<accession>A0A5Q4ZNA2</accession>
<dbReference type="InterPro" id="IPR010093">
    <property type="entry name" value="SinI_DNA-bd"/>
</dbReference>
<dbReference type="InterPro" id="IPR041657">
    <property type="entry name" value="HTH_17"/>
</dbReference>